<dbReference type="PATRIC" id="fig|92835.4.peg.2259"/>
<keyword evidence="4" id="KW-1185">Reference proteome</keyword>
<feature type="transmembrane region" description="Helical" evidence="2">
    <location>
        <begin position="427"/>
        <end position="444"/>
    </location>
</feature>
<sequence>MRHNGAMTDAAAPTQPLADNAALAARIRELEAENARLTAGEASPTAPQRAKAAGSRWRAFLSALCIVIATILVPVSIVTAWARLELVDETRFVETFAPLADDPHVQALVADQVTTAIDESIDLEGVTDDLFDGLQGLDLPPRALDALELLRAPAAQGLQGLVDTTVTRLVESDAFADVWETTLRASHRALEAVAAGGTANGAVVIGDGGELGIQLAPIIEEVKERLIDRGIGFASSIPVIEKTIVVAQSDALAIVGTVYNLAVAAGWWMPVIALVLFLAGILIARRRSTALLGTGVGITVGAGVLSIALAIAGSVLALSAPNLGVSSAALASIYQQVTGDMRDTATVFIVLGLLLIVIGWLSGRWRGARATRDGVASVNSGLRGSVRGHGLDTGGFGAWMYAQRVLVRVVLAVLAVLWLILLRPLSLADVFLVVIVWLVVWWLTELVQVRPDEAVTIVEDADVAAAEPVDATVIVTTPGDDTAGDTLPLPDDLLEPTAAQHAAAAPADTESGAAETADAEAPESPASGTAKGRAPKGGATG</sequence>
<feature type="transmembrane region" description="Helical" evidence="2">
    <location>
        <begin position="405"/>
        <end position="421"/>
    </location>
</feature>
<keyword evidence="2" id="KW-1133">Transmembrane helix</keyword>
<feature type="region of interest" description="Disordered" evidence="1">
    <location>
        <begin position="498"/>
        <end position="541"/>
    </location>
</feature>
<accession>A0A0M2H5M6</accession>
<comment type="caution">
    <text evidence="3">The sequence shown here is derived from an EMBL/GenBank/DDBJ whole genome shotgun (WGS) entry which is preliminary data.</text>
</comment>
<evidence type="ECO:0000256" key="2">
    <source>
        <dbReference type="SAM" id="Phobius"/>
    </source>
</evidence>
<organism evidence="3 4">
    <name type="scientific">Microbacterium terrae</name>
    <dbReference type="NCBI Taxonomy" id="69369"/>
    <lineage>
        <taxon>Bacteria</taxon>
        <taxon>Bacillati</taxon>
        <taxon>Actinomycetota</taxon>
        <taxon>Actinomycetes</taxon>
        <taxon>Micrococcales</taxon>
        <taxon>Microbacteriaceae</taxon>
        <taxon>Microbacterium</taxon>
    </lineage>
</organism>
<feature type="transmembrane region" description="Helical" evidence="2">
    <location>
        <begin position="345"/>
        <end position="363"/>
    </location>
</feature>
<reference evidence="3 4" key="1">
    <citation type="submission" date="2015-02" db="EMBL/GenBank/DDBJ databases">
        <title>Draft genome sequences of ten Microbacterium spp. with emphasis on heavy metal contaminated environments.</title>
        <authorList>
            <person name="Corretto E."/>
        </authorList>
    </citation>
    <scope>NUCLEOTIDE SEQUENCE [LARGE SCALE GENOMIC DNA]</scope>
    <source>
        <strain evidence="3 4">DSM 12510</strain>
    </source>
</reference>
<dbReference type="STRING" id="92835.RS81_02224"/>
<name>A0A0M2H5M6_9MICO</name>
<evidence type="ECO:0000256" key="1">
    <source>
        <dbReference type="SAM" id="MobiDB-lite"/>
    </source>
</evidence>
<feature type="transmembrane region" description="Helical" evidence="2">
    <location>
        <begin position="265"/>
        <end position="284"/>
    </location>
</feature>
<dbReference type="EMBL" id="JYIZ01000052">
    <property type="protein sequence ID" value="KJL39130.1"/>
    <property type="molecule type" value="Genomic_DNA"/>
</dbReference>
<evidence type="ECO:0000313" key="4">
    <source>
        <dbReference type="Proteomes" id="UP000033956"/>
    </source>
</evidence>
<feature type="compositionally biased region" description="Low complexity" evidence="1">
    <location>
        <begin position="498"/>
        <end position="507"/>
    </location>
</feature>
<evidence type="ECO:0000313" key="3">
    <source>
        <dbReference type="EMBL" id="KJL39130.1"/>
    </source>
</evidence>
<feature type="transmembrane region" description="Helical" evidence="2">
    <location>
        <begin position="59"/>
        <end position="82"/>
    </location>
</feature>
<dbReference type="AlphaFoldDB" id="A0A0M2H5M6"/>
<feature type="transmembrane region" description="Helical" evidence="2">
    <location>
        <begin position="296"/>
        <end position="318"/>
    </location>
</feature>
<evidence type="ECO:0008006" key="5">
    <source>
        <dbReference type="Google" id="ProtNLM"/>
    </source>
</evidence>
<gene>
    <name evidence="3" type="ORF">RS81_02224</name>
</gene>
<protein>
    <recommendedName>
        <fullName evidence="5">Integral membrane protein</fullName>
    </recommendedName>
</protein>
<keyword evidence="2" id="KW-0472">Membrane</keyword>
<proteinExistence type="predicted"/>
<dbReference type="Proteomes" id="UP000033956">
    <property type="component" value="Unassembled WGS sequence"/>
</dbReference>
<keyword evidence="2" id="KW-0812">Transmembrane</keyword>